<protein>
    <submittedName>
        <fullName evidence="2">Uncharacterized protein</fullName>
    </submittedName>
</protein>
<dbReference type="EMBL" id="JBBNAG010000007">
    <property type="protein sequence ID" value="KAK9118821.1"/>
    <property type="molecule type" value="Genomic_DNA"/>
</dbReference>
<gene>
    <name evidence="2" type="ORF">Scep_016914</name>
</gene>
<feature type="compositionally biased region" description="Basic residues" evidence="1">
    <location>
        <begin position="17"/>
        <end position="30"/>
    </location>
</feature>
<feature type="region of interest" description="Disordered" evidence="1">
    <location>
        <begin position="1"/>
        <end position="137"/>
    </location>
</feature>
<keyword evidence="3" id="KW-1185">Reference proteome</keyword>
<dbReference type="AlphaFoldDB" id="A0AAP0INM5"/>
<feature type="compositionally biased region" description="Low complexity" evidence="1">
    <location>
        <begin position="125"/>
        <end position="137"/>
    </location>
</feature>
<feature type="compositionally biased region" description="Basic and acidic residues" evidence="1">
    <location>
        <begin position="80"/>
        <end position="95"/>
    </location>
</feature>
<proteinExistence type="predicted"/>
<sequence>MAEPQRERKREKTRERERKKRLAVQKKKRLGAGSAGEERVRRSSSSQGTTARGSSKPAGGLDGWCGRRPADARTNPVDKQAGEGRRLWELARDATIDQAVQRRTSSVDDRGGRRRQQRGGGSGDDGAAAAAVMAATR</sequence>
<accession>A0AAP0INM5</accession>
<comment type="caution">
    <text evidence="2">The sequence shown here is derived from an EMBL/GenBank/DDBJ whole genome shotgun (WGS) entry which is preliminary data.</text>
</comment>
<feature type="compositionally biased region" description="Basic and acidic residues" evidence="1">
    <location>
        <begin position="1"/>
        <end position="16"/>
    </location>
</feature>
<evidence type="ECO:0000256" key="1">
    <source>
        <dbReference type="SAM" id="MobiDB-lite"/>
    </source>
</evidence>
<evidence type="ECO:0000313" key="3">
    <source>
        <dbReference type="Proteomes" id="UP001419268"/>
    </source>
</evidence>
<organism evidence="2 3">
    <name type="scientific">Stephania cephalantha</name>
    <dbReference type="NCBI Taxonomy" id="152367"/>
    <lineage>
        <taxon>Eukaryota</taxon>
        <taxon>Viridiplantae</taxon>
        <taxon>Streptophyta</taxon>
        <taxon>Embryophyta</taxon>
        <taxon>Tracheophyta</taxon>
        <taxon>Spermatophyta</taxon>
        <taxon>Magnoliopsida</taxon>
        <taxon>Ranunculales</taxon>
        <taxon>Menispermaceae</taxon>
        <taxon>Menispermoideae</taxon>
        <taxon>Cissampelideae</taxon>
        <taxon>Stephania</taxon>
    </lineage>
</organism>
<evidence type="ECO:0000313" key="2">
    <source>
        <dbReference type="EMBL" id="KAK9118821.1"/>
    </source>
</evidence>
<name>A0AAP0INM5_9MAGN</name>
<dbReference type="Proteomes" id="UP001419268">
    <property type="component" value="Unassembled WGS sequence"/>
</dbReference>
<feature type="compositionally biased region" description="Polar residues" evidence="1">
    <location>
        <begin position="43"/>
        <end position="53"/>
    </location>
</feature>
<reference evidence="2 3" key="1">
    <citation type="submission" date="2024-01" db="EMBL/GenBank/DDBJ databases">
        <title>Genome assemblies of Stephania.</title>
        <authorList>
            <person name="Yang L."/>
        </authorList>
    </citation>
    <scope>NUCLEOTIDE SEQUENCE [LARGE SCALE GENOMIC DNA]</scope>
    <source>
        <strain evidence="2">JXDWG</strain>
        <tissue evidence="2">Leaf</tissue>
    </source>
</reference>